<evidence type="ECO:0000256" key="1">
    <source>
        <dbReference type="ARBA" id="ARBA00003023"/>
    </source>
</evidence>
<gene>
    <name evidence="12" type="ORF">WISP_142609</name>
</gene>
<evidence type="ECO:0000256" key="2">
    <source>
        <dbReference type="ARBA" id="ARBA00004613"/>
    </source>
</evidence>
<keyword evidence="7" id="KW-1015">Disulfide bond</keyword>
<keyword evidence="8" id="KW-0839">Vasoconstrictor</keyword>
<dbReference type="PANTHER" id="PTHR13874">
    <property type="entry name" value="ENDOTHELIN"/>
    <property type="match status" value="1"/>
</dbReference>
<evidence type="ECO:0000256" key="4">
    <source>
        <dbReference type="ARBA" id="ARBA00022525"/>
    </source>
</evidence>
<dbReference type="PROSITE" id="PS00270">
    <property type="entry name" value="ENDOTHELIN"/>
    <property type="match status" value="1"/>
</dbReference>
<keyword evidence="6" id="KW-0838">Vasoactive</keyword>
<dbReference type="PRINTS" id="PR00365">
    <property type="entry name" value="ENDOTHELIN"/>
</dbReference>
<dbReference type="PANTHER" id="PTHR13874:SF11">
    <property type="entry name" value="ENDOTHELIN-3"/>
    <property type="match status" value="1"/>
</dbReference>
<feature type="domain" description="Endothelin-like toxin" evidence="11">
    <location>
        <begin position="7"/>
        <end position="28"/>
    </location>
</feature>
<evidence type="ECO:0000259" key="11">
    <source>
        <dbReference type="SMART" id="SM00272"/>
    </source>
</evidence>
<evidence type="ECO:0000313" key="13">
    <source>
        <dbReference type="Proteomes" id="UP001145742"/>
    </source>
</evidence>
<dbReference type="EMBL" id="WHWB01034738">
    <property type="protein sequence ID" value="KAJ7404936.1"/>
    <property type="molecule type" value="Genomic_DNA"/>
</dbReference>
<evidence type="ECO:0000256" key="3">
    <source>
        <dbReference type="ARBA" id="ARBA00010959"/>
    </source>
</evidence>
<evidence type="ECO:0000256" key="9">
    <source>
        <dbReference type="ARBA" id="ARBA00040198"/>
    </source>
</evidence>
<proteinExistence type="inferred from homology"/>
<evidence type="ECO:0000256" key="7">
    <source>
        <dbReference type="ARBA" id="ARBA00023157"/>
    </source>
</evidence>
<evidence type="ECO:0000313" key="12">
    <source>
        <dbReference type="EMBL" id="KAJ7404936.1"/>
    </source>
</evidence>
<comment type="subcellular location">
    <subcellularLocation>
        <location evidence="2">Secreted</location>
    </subcellularLocation>
</comment>
<evidence type="ECO:0000256" key="6">
    <source>
        <dbReference type="ARBA" id="ARBA00022858"/>
    </source>
</evidence>
<protein>
    <recommendedName>
        <fullName evidence="9">Endothelin-3</fullName>
    </recommendedName>
    <alternativeName>
        <fullName evidence="10">Preproendothelin-3</fullName>
    </alternativeName>
</protein>
<dbReference type="InterPro" id="IPR020475">
    <property type="entry name" value="Endothelin"/>
</dbReference>
<evidence type="ECO:0000256" key="10">
    <source>
        <dbReference type="ARBA" id="ARBA00041850"/>
    </source>
</evidence>
<accession>A0ABQ9CMM1</accession>
<organism evidence="12 13">
    <name type="scientific">Willisornis vidua</name>
    <name type="common">Xingu scale-backed antbird</name>
    <dbReference type="NCBI Taxonomy" id="1566151"/>
    <lineage>
        <taxon>Eukaryota</taxon>
        <taxon>Metazoa</taxon>
        <taxon>Chordata</taxon>
        <taxon>Craniata</taxon>
        <taxon>Vertebrata</taxon>
        <taxon>Euteleostomi</taxon>
        <taxon>Archelosauria</taxon>
        <taxon>Archosauria</taxon>
        <taxon>Dinosauria</taxon>
        <taxon>Saurischia</taxon>
        <taxon>Theropoda</taxon>
        <taxon>Coelurosauria</taxon>
        <taxon>Aves</taxon>
        <taxon>Neognathae</taxon>
        <taxon>Neoaves</taxon>
        <taxon>Telluraves</taxon>
        <taxon>Australaves</taxon>
        <taxon>Passeriformes</taxon>
        <taxon>Thamnophilidae</taxon>
        <taxon>Willisornis</taxon>
    </lineage>
</organism>
<keyword evidence="13" id="KW-1185">Reference proteome</keyword>
<dbReference type="Pfam" id="PF00322">
    <property type="entry name" value="Endothelin"/>
    <property type="match status" value="1"/>
</dbReference>
<dbReference type="Proteomes" id="UP001145742">
    <property type="component" value="Unassembled WGS sequence"/>
</dbReference>
<comment type="caution">
    <text evidence="12">The sequence shown here is derived from an EMBL/GenBank/DDBJ whole genome shotgun (WGS) entry which is preliminary data.</text>
</comment>
<evidence type="ECO:0000256" key="8">
    <source>
        <dbReference type="ARBA" id="ARBA00023322"/>
    </source>
</evidence>
<dbReference type="InterPro" id="IPR019764">
    <property type="entry name" value="Endothelin_toxin_CS"/>
</dbReference>
<dbReference type="InterPro" id="IPR001928">
    <property type="entry name" value="Endothln-like_toxin"/>
</dbReference>
<name>A0ABQ9CMM1_9PASS</name>
<sequence length="189" mass="21449">MRPRARRCTCYTYKDKECVYYCHLDIIWINTPEISCSKSTFQVALGQYSEQGLAQEHKECHGRELVAQDPQESGAGGLCHMDCPTTEAALEAKDPQARPKALPSPRLDVPVWMLRMNSVCSFAEEWKTEEALTLLKLRNKNLNCNSPLRWTNSMLQCDASGELSNAPLPLQQCPRRARNLQERLILAPL</sequence>
<reference evidence="12" key="1">
    <citation type="submission" date="2019-10" db="EMBL/GenBank/DDBJ databases">
        <authorList>
            <person name="Soares A.E.R."/>
            <person name="Aleixo A."/>
            <person name="Schneider P."/>
            <person name="Miyaki C.Y."/>
            <person name="Schneider M.P."/>
            <person name="Mello C."/>
            <person name="Vasconcelos A.T.R."/>
        </authorList>
    </citation>
    <scope>NUCLEOTIDE SEQUENCE</scope>
    <source>
        <tissue evidence="12">Muscle</tissue>
    </source>
</reference>
<comment type="similarity">
    <text evidence="3">Belongs to the endothelin/sarafotoxin family.</text>
</comment>
<keyword evidence="4" id="KW-0964">Secreted</keyword>
<evidence type="ECO:0000256" key="5">
    <source>
        <dbReference type="ARBA" id="ARBA00022729"/>
    </source>
</evidence>
<dbReference type="SMART" id="SM00272">
    <property type="entry name" value="END"/>
    <property type="match status" value="1"/>
</dbReference>
<comment type="function">
    <text evidence="1">Endothelins are endothelium-derived vasoconstrictor peptides.</text>
</comment>
<keyword evidence="5" id="KW-0732">Signal</keyword>